<dbReference type="Proteomes" id="UP000017127">
    <property type="component" value="Unassembled WGS sequence"/>
</dbReference>
<evidence type="ECO:0000313" key="1">
    <source>
        <dbReference type="EMBL" id="ERT03618.1"/>
    </source>
</evidence>
<dbReference type="SUPFAM" id="SSF48452">
    <property type="entry name" value="TPR-like"/>
    <property type="match status" value="1"/>
</dbReference>
<accession>U7Q718</accession>
<dbReference type="OrthoDB" id="468945at2"/>
<feature type="non-terminal residue" evidence="1">
    <location>
        <position position="215"/>
    </location>
</feature>
<proteinExistence type="predicted"/>
<dbReference type="EMBL" id="AUZM01000319">
    <property type="protein sequence ID" value="ERT03618.1"/>
    <property type="molecule type" value="Genomic_DNA"/>
</dbReference>
<evidence type="ECO:0008006" key="3">
    <source>
        <dbReference type="Google" id="ProtNLM"/>
    </source>
</evidence>
<reference evidence="1 2" key="1">
    <citation type="journal article" date="2013" name="Front. Microbiol.">
        <title>Comparative genomic analyses of the cyanobacterium, Lyngbya aestuarii BL J, a powerful hydrogen producer.</title>
        <authorList>
            <person name="Kothari A."/>
            <person name="Vaughn M."/>
            <person name="Garcia-Pichel F."/>
        </authorList>
    </citation>
    <scope>NUCLEOTIDE SEQUENCE [LARGE SCALE GENOMIC DNA]</scope>
    <source>
        <strain evidence="1 2">BL J</strain>
    </source>
</reference>
<protein>
    <recommendedName>
        <fullName evidence="3">Tetratricopeptide repeat family protein</fullName>
    </recommendedName>
</protein>
<dbReference type="RefSeq" id="WP_023069976.1">
    <property type="nucleotide sequence ID" value="NZ_AUZM01000319.1"/>
</dbReference>
<gene>
    <name evidence="1" type="ORF">M595_6444</name>
</gene>
<organism evidence="1 2">
    <name type="scientific">Lyngbya aestuarii BL J</name>
    <dbReference type="NCBI Taxonomy" id="1348334"/>
    <lineage>
        <taxon>Bacteria</taxon>
        <taxon>Bacillati</taxon>
        <taxon>Cyanobacteriota</taxon>
        <taxon>Cyanophyceae</taxon>
        <taxon>Oscillatoriophycideae</taxon>
        <taxon>Oscillatoriales</taxon>
        <taxon>Microcoleaceae</taxon>
        <taxon>Lyngbya</taxon>
    </lineage>
</organism>
<sequence length="215" mass="25734">MNKNREQSLNRHELLKQSLRQNPPDPNRIFDLFLNKSELEINLENVITVLRDSYDKNQYFEKRSQLLVKFLDKALRILSTTEQWLDEIDRLINEYEKSSINLPASLYYAKFRCLATLSVSDAKAESFIEKAIDLEINIYNQLDYQLELAMYYENTSQYRKMKKIIDQCEILCRQYSNLDQQLARTLLYLGHYYFYTFQLDKAANYMNQAQNILET</sequence>
<comment type="caution">
    <text evidence="1">The sequence shown here is derived from an EMBL/GenBank/DDBJ whole genome shotgun (WGS) entry which is preliminary data.</text>
</comment>
<name>U7Q718_9CYAN</name>
<evidence type="ECO:0000313" key="2">
    <source>
        <dbReference type="Proteomes" id="UP000017127"/>
    </source>
</evidence>
<dbReference type="InterPro" id="IPR011990">
    <property type="entry name" value="TPR-like_helical_dom_sf"/>
</dbReference>
<dbReference type="AlphaFoldDB" id="U7Q718"/>
<keyword evidence="2" id="KW-1185">Reference proteome</keyword>